<dbReference type="GO" id="GO:0000049">
    <property type="term" value="F:tRNA binding"/>
    <property type="evidence" value="ECO:0007669"/>
    <property type="project" value="UniProtKB-KW"/>
</dbReference>
<evidence type="ECO:0000256" key="2">
    <source>
        <dbReference type="ARBA" id="ARBA00008226"/>
    </source>
</evidence>
<dbReference type="Gene3D" id="3.40.50.800">
    <property type="entry name" value="Anticodon-binding domain"/>
    <property type="match status" value="1"/>
</dbReference>
<dbReference type="InterPro" id="IPR002314">
    <property type="entry name" value="aa-tRNA-synt_IIb"/>
</dbReference>
<feature type="domain" description="TGS" evidence="16">
    <location>
        <begin position="25"/>
        <end position="88"/>
    </location>
</feature>
<evidence type="ECO:0000256" key="3">
    <source>
        <dbReference type="ARBA" id="ARBA00022490"/>
    </source>
</evidence>
<feature type="binding site" evidence="14">
    <location>
        <position position="537"/>
    </location>
    <ligand>
        <name>Zn(2+)</name>
        <dbReference type="ChEBI" id="CHEBI:29105"/>
        <note>catalytic</note>
    </ligand>
</feature>
<feature type="binding site" evidence="14">
    <location>
        <position position="412"/>
    </location>
    <ligand>
        <name>Zn(2+)</name>
        <dbReference type="ChEBI" id="CHEBI:29105"/>
        <note>catalytic</note>
    </ligand>
</feature>
<dbReference type="InterPro" id="IPR004095">
    <property type="entry name" value="TGS"/>
</dbReference>
<dbReference type="GO" id="GO:0004829">
    <property type="term" value="F:threonine-tRNA ligase activity"/>
    <property type="evidence" value="ECO:0007669"/>
    <property type="project" value="UniProtKB-UniRule"/>
</dbReference>
<evidence type="ECO:0000256" key="11">
    <source>
        <dbReference type="ARBA" id="ARBA00022917"/>
    </source>
</evidence>
<dbReference type="FunFam" id="3.40.50.800:FF:000001">
    <property type="entry name" value="Threonine--tRNA ligase"/>
    <property type="match status" value="1"/>
</dbReference>
<organism evidence="17 18">
    <name type="scientific">Anaerococcus tetradius</name>
    <dbReference type="NCBI Taxonomy" id="33036"/>
    <lineage>
        <taxon>Bacteria</taxon>
        <taxon>Bacillati</taxon>
        <taxon>Bacillota</taxon>
        <taxon>Tissierellia</taxon>
        <taxon>Tissierellales</taxon>
        <taxon>Peptoniphilaceae</taxon>
        <taxon>Anaerococcus</taxon>
    </lineage>
</organism>
<evidence type="ECO:0000256" key="12">
    <source>
        <dbReference type="ARBA" id="ARBA00023146"/>
    </source>
</evidence>
<evidence type="ECO:0000256" key="14">
    <source>
        <dbReference type="HAMAP-Rule" id="MF_00184"/>
    </source>
</evidence>
<comment type="catalytic activity">
    <reaction evidence="13 14">
        <text>tRNA(Thr) + L-threonine + ATP = L-threonyl-tRNA(Thr) + AMP + diphosphate + H(+)</text>
        <dbReference type="Rhea" id="RHEA:24624"/>
        <dbReference type="Rhea" id="RHEA-COMP:9670"/>
        <dbReference type="Rhea" id="RHEA-COMP:9704"/>
        <dbReference type="ChEBI" id="CHEBI:15378"/>
        <dbReference type="ChEBI" id="CHEBI:30616"/>
        <dbReference type="ChEBI" id="CHEBI:33019"/>
        <dbReference type="ChEBI" id="CHEBI:57926"/>
        <dbReference type="ChEBI" id="CHEBI:78442"/>
        <dbReference type="ChEBI" id="CHEBI:78534"/>
        <dbReference type="ChEBI" id="CHEBI:456215"/>
        <dbReference type="EC" id="6.1.1.3"/>
    </reaction>
</comment>
<dbReference type="NCBIfam" id="TIGR00418">
    <property type="entry name" value="thrS"/>
    <property type="match status" value="1"/>
</dbReference>
<name>A0A133KHS3_9FIRM</name>
<dbReference type="CDD" id="cd01667">
    <property type="entry name" value="TGS_ThrRS"/>
    <property type="match status" value="1"/>
</dbReference>
<dbReference type="PANTHER" id="PTHR11451:SF44">
    <property type="entry name" value="THREONINE--TRNA LIGASE, CHLOROPLASTIC_MITOCHONDRIAL 2"/>
    <property type="match status" value="1"/>
</dbReference>
<evidence type="ECO:0000313" key="18">
    <source>
        <dbReference type="Proteomes" id="UP000070383"/>
    </source>
</evidence>
<sequence length="667" mass="77634">MEPRNKDVSSYSHEAWAYVYFYFKGEIMIKIKLPDGSVKEYESGVLVGDVTKDISMGLYRAALGAVVNGKVMGYAEPIEEDSDFRVVKFEDKEGKEIFWHTSSHLMAAAINELYPNTKFAIGPAINDGFYYDMDLEHRFTPEDLEKIEKKMLELAKKDLKLERVEISRNEALEMFKKDKQDYKVELIEDLPEDEKITLYKMGDVFVDLCRGPHLESTKVIKAVKLKTIAGAYWRGDSDRQMLQRIYGISFEKAKQLEEYEELQKEIEKRDHRKIGREMNLFAFHEEGPGFPFFHPNGMILMNELLGWWTDVLNNNGYGEIKTPLILNEALWHRSGHWDHYKENMYFTKIDGEAYAVKPMNCPGSVLTYAANQHSYRDLPIRLAEYGQVHRHELSGTLHGLFRVRTFTQDDAHVYCMPSQIKEEVYKMIDLADLLYSTFGFKYTIELSTRPDDFMGEIKDWDFAEDQLKKALEERGIEYEINPGDGAFYGPKIDFHLLDAAKREWQCGTIQLDFQLPQNFDLTYIDENGEKKRPVMLHRALLGSIERFIGVLTEHFAGRFPLWLNPQQVEIIPVSDKYIPYAEELKEKIKKAGYRVNIDYRNEGVGYKIRQAQLMRTNYMLVVGEKEENSGKLTVRNRDAKETPDVSLEEFIEKLNEEKASKSIKSIF</sequence>
<dbReference type="InterPro" id="IPR047246">
    <property type="entry name" value="ThrRS_anticodon"/>
</dbReference>
<comment type="caution">
    <text evidence="17">The sequence shown here is derived from an EMBL/GenBank/DDBJ whole genome shotgun (WGS) entry which is preliminary data.</text>
</comment>
<keyword evidence="8 14" id="KW-0862">Zinc</keyword>
<keyword evidence="9 14" id="KW-0067">ATP-binding</keyword>
<dbReference type="InterPro" id="IPR012676">
    <property type="entry name" value="TGS-like"/>
</dbReference>
<dbReference type="Pfam" id="PF07973">
    <property type="entry name" value="tRNA_SAD"/>
    <property type="match status" value="1"/>
</dbReference>
<dbReference type="InterPro" id="IPR002320">
    <property type="entry name" value="Thr-tRNA-ligase_IIa"/>
</dbReference>
<dbReference type="InterPro" id="IPR012675">
    <property type="entry name" value="Beta-grasp_dom_sf"/>
</dbReference>
<evidence type="ECO:0000259" key="15">
    <source>
        <dbReference type="PROSITE" id="PS50862"/>
    </source>
</evidence>
<keyword evidence="3 14" id="KW-0963">Cytoplasm</keyword>
<evidence type="ECO:0000256" key="6">
    <source>
        <dbReference type="ARBA" id="ARBA00022723"/>
    </source>
</evidence>
<evidence type="ECO:0000256" key="5">
    <source>
        <dbReference type="ARBA" id="ARBA00022598"/>
    </source>
</evidence>
<dbReference type="SMART" id="SM00863">
    <property type="entry name" value="tRNA_SAD"/>
    <property type="match status" value="1"/>
</dbReference>
<dbReference type="PATRIC" id="fig|33036.3.peg.190"/>
<dbReference type="PROSITE" id="PS51880">
    <property type="entry name" value="TGS"/>
    <property type="match status" value="1"/>
</dbReference>
<dbReference type="STRING" id="33036.HMPREF3200_00187"/>
<keyword evidence="6 14" id="KW-0479">Metal-binding</keyword>
<evidence type="ECO:0000256" key="13">
    <source>
        <dbReference type="ARBA" id="ARBA00049515"/>
    </source>
</evidence>
<dbReference type="GO" id="GO:0005524">
    <property type="term" value="F:ATP binding"/>
    <property type="evidence" value="ECO:0007669"/>
    <property type="project" value="UniProtKB-UniRule"/>
</dbReference>
<dbReference type="InterPro" id="IPR036621">
    <property type="entry name" value="Anticodon-bd_dom_sf"/>
</dbReference>
<dbReference type="PROSITE" id="PS50862">
    <property type="entry name" value="AA_TRNA_LIGASE_II"/>
    <property type="match status" value="1"/>
</dbReference>
<evidence type="ECO:0000256" key="1">
    <source>
        <dbReference type="ARBA" id="ARBA00004496"/>
    </source>
</evidence>
<evidence type="ECO:0000256" key="8">
    <source>
        <dbReference type="ARBA" id="ARBA00022833"/>
    </source>
</evidence>
<dbReference type="CDD" id="cd00771">
    <property type="entry name" value="ThrRS_core"/>
    <property type="match status" value="1"/>
</dbReference>
<comment type="subcellular location">
    <subcellularLocation>
        <location evidence="1 14">Cytoplasm</location>
    </subcellularLocation>
</comment>
<dbReference type="FunFam" id="3.30.54.20:FF:000002">
    <property type="entry name" value="Threonine--tRNA ligase"/>
    <property type="match status" value="1"/>
</dbReference>
<dbReference type="InterPro" id="IPR045864">
    <property type="entry name" value="aa-tRNA-synth_II/BPL/LPL"/>
</dbReference>
<dbReference type="Gene3D" id="3.30.54.20">
    <property type="match status" value="1"/>
</dbReference>
<dbReference type="Gene3D" id="3.10.20.30">
    <property type="match status" value="1"/>
</dbReference>
<dbReference type="GO" id="GO:0016740">
    <property type="term" value="F:transferase activity"/>
    <property type="evidence" value="ECO:0007669"/>
    <property type="project" value="UniProtKB-ARBA"/>
</dbReference>
<evidence type="ECO:0000313" key="17">
    <source>
        <dbReference type="EMBL" id="KWZ79129.1"/>
    </source>
</evidence>
<dbReference type="InterPro" id="IPR018163">
    <property type="entry name" value="Thr/Ala-tRNA-synth_IIc_edit"/>
</dbReference>
<accession>A0A133KHS3</accession>
<dbReference type="Proteomes" id="UP000070383">
    <property type="component" value="Unassembled WGS sequence"/>
</dbReference>
<keyword evidence="10 14" id="KW-0694">RNA-binding</keyword>
<dbReference type="FunFam" id="3.30.980.10:FF:000005">
    <property type="entry name" value="Threonyl-tRNA synthetase, mitochondrial"/>
    <property type="match status" value="1"/>
</dbReference>
<dbReference type="InterPro" id="IPR033728">
    <property type="entry name" value="ThrRS_core"/>
</dbReference>
<dbReference type="PRINTS" id="PR01047">
    <property type="entry name" value="TRNASYNTHTHR"/>
</dbReference>
<dbReference type="GO" id="GO:0140096">
    <property type="term" value="F:catalytic activity, acting on a protein"/>
    <property type="evidence" value="ECO:0007669"/>
    <property type="project" value="UniProtKB-ARBA"/>
</dbReference>
<reference evidence="18" key="1">
    <citation type="submission" date="2016-01" db="EMBL/GenBank/DDBJ databases">
        <authorList>
            <person name="Mitreva M."/>
            <person name="Pepin K.H."/>
            <person name="Mihindukulasuriya K.A."/>
            <person name="Fulton R."/>
            <person name="Fronick C."/>
            <person name="O'Laughlin M."/>
            <person name="Miner T."/>
            <person name="Herter B."/>
            <person name="Rosa B.A."/>
            <person name="Cordes M."/>
            <person name="Tomlinson C."/>
            <person name="Wollam A."/>
            <person name="Palsikar V.B."/>
            <person name="Mardis E.R."/>
            <person name="Wilson R.K."/>
        </authorList>
    </citation>
    <scope>NUCLEOTIDE SEQUENCE [LARGE SCALE GENOMIC DNA]</scope>
    <source>
        <strain evidence="18">MJR8151</strain>
    </source>
</reference>
<dbReference type="SUPFAM" id="SSF55186">
    <property type="entry name" value="ThrRS/AlaRS common domain"/>
    <property type="match status" value="1"/>
</dbReference>
<dbReference type="GO" id="GO:0046872">
    <property type="term" value="F:metal ion binding"/>
    <property type="evidence" value="ECO:0007669"/>
    <property type="project" value="UniProtKB-KW"/>
</dbReference>
<keyword evidence="11 14" id="KW-0648">Protein biosynthesis</keyword>
<dbReference type="EMBL" id="LRPM01000005">
    <property type="protein sequence ID" value="KWZ79129.1"/>
    <property type="molecule type" value="Genomic_DNA"/>
</dbReference>
<feature type="binding site" evidence="14">
    <location>
        <position position="361"/>
    </location>
    <ligand>
        <name>Zn(2+)</name>
        <dbReference type="ChEBI" id="CHEBI:29105"/>
        <note>catalytic</note>
    </ligand>
</feature>
<feature type="domain" description="Aminoacyl-transfer RNA synthetases class-II family profile" evidence="15">
    <location>
        <begin position="294"/>
        <end position="560"/>
    </location>
</feature>
<dbReference type="CDD" id="cd00860">
    <property type="entry name" value="ThrRS_anticodon"/>
    <property type="match status" value="1"/>
</dbReference>
<dbReference type="HAMAP" id="MF_00184">
    <property type="entry name" value="Thr_tRNA_synth"/>
    <property type="match status" value="1"/>
</dbReference>
<dbReference type="Pfam" id="PF00587">
    <property type="entry name" value="tRNA-synt_2b"/>
    <property type="match status" value="1"/>
</dbReference>
<dbReference type="SUPFAM" id="SSF52954">
    <property type="entry name" value="Class II aaRS ABD-related"/>
    <property type="match status" value="1"/>
</dbReference>
<dbReference type="Gene3D" id="3.30.930.10">
    <property type="entry name" value="Bira Bifunctional Protein, Domain 2"/>
    <property type="match status" value="1"/>
</dbReference>
<keyword evidence="12 14" id="KW-0030">Aminoacyl-tRNA synthetase</keyword>
<dbReference type="InterPro" id="IPR004154">
    <property type="entry name" value="Anticodon-bd"/>
</dbReference>
<comment type="similarity">
    <text evidence="2 14">Belongs to the class-II aminoacyl-tRNA synthetase family.</text>
</comment>
<dbReference type="GO" id="GO:0005737">
    <property type="term" value="C:cytoplasm"/>
    <property type="evidence" value="ECO:0007669"/>
    <property type="project" value="UniProtKB-SubCell"/>
</dbReference>
<keyword evidence="18" id="KW-1185">Reference proteome</keyword>
<comment type="subunit">
    <text evidence="14">Homodimer.</text>
</comment>
<evidence type="ECO:0000259" key="16">
    <source>
        <dbReference type="PROSITE" id="PS51880"/>
    </source>
</evidence>
<gene>
    <name evidence="14" type="primary">thrS</name>
    <name evidence="17" type="ORF">HMPREF3200_00187</name>
</gene>
<evidence type="ECO:0000256" key="7">
    <source>
        <dbReference type="ARBA" id="ARBA00022741"/>
    </source>
</evidence>
<keyword evidence="7 14" id="KW-0547">Nucleotide-binding</keyword>
<evidence type="ECO:0000256" key="10">
    <source>
        <dbReference type="ARBA" id="ARBA00022884"/>
    </source>
</evidence>
<comment type="cofactor">
    <cofactor evidence="14">
        <name>Zn(2+)</name>
        <dbReference type="ChEBI" id="CHEBI:29105"/>
    </cofactor>
    <text evidence="14">Binds 1 zinc ion per subunit.</text>
</comment>
<evidence type="ECO:0000256" key="4">
    <source>
        <dbReference type="ARBA" id="ARBA00022555"/>
    </source>
</evidence>
<dbReference type="EC" id="6.1.1.3" evidence="14"/>
<dbReference type="SUPFAM" id="SSF55681">
    <property type="entry name" value="Class II aaRS and biotin synthetases"/>
    <property type="match status" value="1"/>
</dbReference>
<comment type="caution">
    <text evidence="14">Lacks conserved residue(s) required for the propagation of feature annotation.</text>
</comment>
<proteinExistence type="inferred from homology"/>
<dbReference type="GO" id="GO:0006435">
    <property type="term" value="P:threonyl-tRNA aminoacylation"/>
    <property type="evidence" value="ECO:0007669"/>
    <property type="project" value="UniProtKB-UniRule"/>
</dbReference>
<dbReference type="Gene3D" id="3.30.980.10">
    <property type="entry name" value="Threonyl-trna Synthetase, Chain A, domain 2"/>
    <property type="match status" value="1"/>
</dbReference>
<evidence type="ECO:0000256" key="9">
    <source>
        <dbReference type="ARBA" id="ARBA00022840"/>
    </source>
</evidence>
<dbReference type="Pfam" id="PF03129">
    <property type="entry name" value="HGTP_anticodon"/>
    <property type="match status" value="1"/>
</dbReference>
<dbReference type="InterPro" id="IPR012947">
    <property type="entry name" value="tRNA_SAD"/>
</dbReference>
<keyword evidence="5 14" id="KW-0436">Ligase</keyword>
<dbReference type="PANTHER" id="PTHR11451">
    <property type="entry name" value="THREONINE-TRNA LIGASE"/>
    <property type="match status" value="1"/>
</dbReference>
<dbReference type="SUPFAM" id="SSF81271">
    <property type="entry name" value="TGS-like"/>
    <property type="match status" value="1"/>
</dbReference>
<dbReference type="Pfam" id="PF02824">
    <property type="entry name" value="TGS"/>
    <property type="match status" value="1"/>
</dbReference>
<protein>
    <recommendedName>
        <fullName evidence="14">Threonine--tRNA ligase</fullName>
        <ecNumber evidence="14">6.1.1.3</ecNumber>
    </recommendedName>
    <alternativeName>
        <fullName evidence="14">Threonyl-tRNA synthetase</fullName>
        <shortName evidence="14">ThrRS</shortName>
    </alternativeName>
</protein>
<dbReference type="FunFam" id="3.30.930.10:FF:000019">
    <property type="entry name" value="Threonine--tRNA ligase"/>
    <property type="match status" value="1"/>
</dbReference>
<keyword evidence="4 14" id="KW-0820">tRNA-binding</keyword>
<dbReference type="InterPro" id="IPR006195">
    <property type="entry name" value="aa-tRNA-synth_II"/>
</dbReference>
<dbReference type="AlphaFoldDB" id="A0A133KHS3"/>